<name>A0A2G6K9X3_9BACT</name>
<reference evidence="11 12" key="1">
    <citation type="submission" date="2017-10" db="EMBL/GenBank/DDBJ databases">
        <title>Novel microbial diversity and functional potential in the marine mammal oral microbiome.</title>
        <authorList>
            <person name="Dudek N.K."/>
            <person name="Sun C.L."/>
            <person name="Burstein D."/>
            <person name="Kantor R.S."/>
            <person name="Aliaga Goltsman D.S."/>
            <person name="Bik E.M."/>
            <person name="Thomas B.C."/>
            <person name="Banfield J.F."/>
            <person name="Relman D.A."/>
        </authorList>
    </citation>
    <scope>NUCLEOTIDE SEQUENCE [LARGE SCALE GENOMIC DNA]</scope>
    <source>
        <strain evidence="11">DOLJORAL78_47_16</strain>
    </source>
</reference>
<keyword evidence="4" id="KW-0997">Cell inner membrane</keyword>
<evidence type="ECO:0000256" key="9">
    <source>
        <dbReference type="SAM" id="Phobius"/>
    </source>
</evidence>
<evidence type="ECO:0000256" key="5">
    <source>
        <dbReference type="ARBA" id="ARBA00022692"/>
    </source>
</evidence>
<feature type="domain" description="Tripartite ATP-independent periplasmic transporters DctQ component" evidence="10">
    <location>
        <begin position="23"/>
        <end position="147"/>
    </location>
</feature>
<keyword evidence="6 9" id="KW-1133">Transmembrane helix</keyword>
<gene>
    <name evidence="11" type="ORF">CSA56_15315</name>
</gene>
<comment type="subcellular location">
    <subcellularLocation>
        <location evidence="1">Cell inner membrane</location>
        <topology evidence="1">Multi-pass membrane protein</topology>
    </subcellularLocation>
</comment>
<dbReference type="PANTHER" id="PTHR35011">
    <property type="entry name" value="2,3-DIKETO-L-GULONATE TRAP TRANSPORTER SMALL PERMEASE PROTEIN YIAM"/>
    <property type="match status" value="1"/>
</dbReference>
<dbReference type="AlphaFoldDB" id="A0A2G6K9X3"/>
<dbReference type="InterPro" id="IPR007387">
    <property type="entry name" value="TRAP_DctQ"/>
</dbReference>
<protein>
    <submittedName>
        <fullName evidence="11">C4-dicarboxylate ABC transporter permease</fullName>
    </submittedName>
</protein>
<evidence type="ECO:0000313" key="12">
    <source>
        <dbReference type="Proteomes" id="UP000230821"/>
    </source>
</evidence>
<dbReference type="Pfam" id="PF04290">
    <property type="entry name" value="DctQ"/>
    <property type="match status" value="1"/>
</dbReference>
<dbReference type="GO" id="GO:0005886">
    <property type="term" value="C:plasma membrane"/>
    <property type="evidence" value="ECO:0007669"/>
    <property type="project" value="UniProtKB-SubCell"/>
</dbReference>
<feature type="transmembrane region" description="Helical" evidence="9">
    <location>
        <begin position="86"/>
        <end position="107"/>
    </location>
</feature>
<sequence length="158" mass="17353">MKKVKFIMDKALEVGALISFLGMIAVVSIQVFARFALPKAPSWTEEAARIFFIYTASFAGGLAIKTKAFVYVDTFVNLLPAKIQKILSIVIYLVIAVFMGIVVYQSIGYIRIGVIQSSPALRIPMSYVFTSTFVMSFFIGLYSLIELGKTLISGGGKK</sequence>
<evidence type="ECO:0000256" key="2">
    <source>
        <dbReference type="ARBA" id="ARBA00022448"/>
    </source>
</evidence>
<evidence type="ECO:0000256" key="3">
    <source>
        <dbReference type="ARBA" id="ARBA00022475"/>
    </source>
</evidence>
<evidence type="ECO:0000256" key="8">
    <source>
        <dbReference type="ARBA" id="ARBA00038436"/>
    </source>
</evidence>
<dbReference type="InterPro" id="IPR055348">
    <property type="entry name" value="DctQ"/>
</dbReference>
<proteinExistence type="inferred from homology"/>
<dbReference type="PANTHER" id="PTHR35011:SF2">
    <property type="entry name" value="2,3-DIKETO-L-GULONATE TRAP TRANSPORTER SMALL PERMEASE PROTEIN YIAM"/>
    <property type="match status" value="1"/>
</dbReference>
<comment type="similarity">
    <text evidence="8">Belongs to the TRAP transporter small permease family.</text>
</comment>
<keyword evidence="5 9" id="KW-0812">Transmembrane</keyword>
<feature type="transmembrane region" description="Helical" evidence="9">
    <location>
        <begin position="12"/>
        <end position="35"/>
    </location>
</feature>
<dbReference type="GO" id="GO:0022857">
    <property type="term" value="F:transmembrane transporter activity"/>
    <property type="evidence" value="ECO:0007669"/>
    <property type="project" value="TreeGrafter"/>
</dbReference>
<evidence type="ECO:0000259" key="10">
    <source>
        <dbReference type="Pfam" id="PF04290"/>
    </source>
</evidence>
<evidence type="ECO:0000256" key="6">
    <source>
        <dbReference type="ARBA" id="ARBA00022989"/>
    </source>
</evidence>
<keyword evidence="7 9" id="KW-0472">Membrane</keyword>
<dbReference type="GO" id="GO:0015740">
    <property type="term" value="P:C4-dicarboxylate transport"/>
    <property type="evidence" value="ECO:0007669"/>
    <property type="project" value="TreeGrafter"/>
</dbReference>
<evidence type="ECO:0000256" key="7">
    <source>
        <dbReference type="ARBA" id="ARBA00023136"/>
    </source>
</evidence>
<evidence type="ECO:0000313" key="11">
    <source>
        <dbReference type="EMBL" id="PIE32461.1"/>
    </source>
</evidence>
<evidence type="ECO:0000256" key="4">
    <source>
        <dbReference type="ARBA" id="ARBA00022519"/>
    </source>
</evidence>
<dbReference type="Proteomes" id="UP000230821">
    <property type="component" value="Unassembled WGS sequence"/>
</dbReference>
<dbReference type="EMBL" id="PDSK01000113">
    <property type="protein sequence ID" value="PIE32461.1"/>
    <property type="molecule type" value="Genomic_DNA"/>
</dbReference>
<evidence type="ECO:0000256" key="1">
    <source>
        <dbReference type="ARBA" id="ARBA00004429"/>
    </source>
</evidence>
<keyword evidence="2" id="KW-0813">Transport</keyword>
<comment type="caution">
    <text evidence="11">The sequence shown here is derived from an EMBL/GenBank/DDBJ whole genome shotgun (WGS) entry which is preliminary data.</text>
</comment>
<accession>A0A2G6K9X3</accession>
<organism evidence="11 12">
    <name type="scientific">candidate division KSB3 bacterium</name>
    <dbReference type="NCBI Taxonomy" id="2044937"/>
    <lineage>
        <taxon>Bacteria</taxon>
        <taxon>candidate division KSB3</taxon>
    </lineage>
</organism>
<feature type="transmembrane region" description="Helical" evidence="9">
    <location>
        <begin position="47"/>
        <end position="65"/>
    </location>
</feature>
<feature type="transmembrane region" description="Helical" evidence="9">
    <location>
        <begin position="127"/>
        <end position="145"/>
    </location>
</feature>
<keyword evidence="3" id="KW-1003">Cell membrane</keyword>